<feature type="transmembrane region" description="Helical" evidence="1">
    <location>
        <begin position="52"/>
        <end position="74"/>
    </location>
</feature>
<keyword evidence="1" id="KW-1133">Transmembrane helix</keyword>
<sequence>MAATAKHTWSVLGPAALLPLIPLGLLSVWVVIEGWRRYDDDQYYRVYRAIGGPTFVLALTTALAAVLEAIHLFAARGVPPRFAEPCTVLTAPFGADVRTSGWGVILLLKRLPARS</sequence>
<evidence type="ECO:0000313" key="2">
    <source>
        <dbReference type="EMBL" id="AWB92174.1"/>
    </source>
</evidence>
<accession>A0A2S0WLM6</accession>
<evidence type="ECO:0000256" key="1">
    <source>
        <dbReference type="SAM" id="Phobius"/>
    </source>
</evidence>
<dbReference type="RefSeq" id="WP_108577819.1">
    <property type="nucleotide sequence ID" value="NZ_CP026952.1"/>
</dbReference>
<keyword evidence="3" id="KW-1185">Reference proteome</keyword>
<proteinExistence type="predicted"/>
<dbReference type="AlphaFoldDB" id="A0A2S0WLM6"/>
<protein>
    <submittedName>
        <fullName evidence="2">Uncharacterized protein</fullName>
    </submittedName>
</protein>
<dbReference type="KEGG" id="aez:C3E78_08160"/>
<reference evidence="3" key="1">
    <citation type="submission" date="2018-01" db="EMBL/GenBank/DDBJ databases">
        <authorList>
            <person name="Li J."/>
        </authorList>
    </citation>
    <scope>NUCLEOTIDE SEQUENCE [LARGE SCALE GENOMIC DNA]</scope>
    <source>
        <strain evidence="3">592</strain>
    </source>
</reference>
<organism evidence="2 3">
    <name type="scientific">Aeromicrobium chenweiae</name>
    <dbReference type="NCBI Taxonomy" id="2079793"/>
    <lineage>
        <taxon>Bacteria</taxon>
        <taxon>Bacillati</taxon>
        <taxon>Actinomycetota</taxon>
        <taxon>Actinomycetes</taxon>
        <taxon>Propionibacteriales</taxon>
        <taxon>Nocardioidaceae</taxon>
        <taxon>Aeromicrobium</taxon>
    </lineage>
</organism>
<dbReference type="EMBL" id="CP026952">
    <property type="protein sequence ID" value="AWB92174.1"/>
    <property type="molecule type" value="Genomic_DNA"/>
</dbReference>
<evidence type="ECO:0000313" key="3">
    <source>
        <dbReference type="Proteomes" id="UP000244384"/>
    </source>
</evidence>
<name>A0A2S0WLM6_9ACTN</name>
<keyword evidence="1" id="KW-0812">Transmembrane</keyword>
<dbReference type="Proteomes" id="UP000244384">
    <property type="component" value="Chromosome"/>
</dbReference>
<feature type="transmembrane region" description="Helical" evidence="1">
    <location>
        <begin position="12"/>
        <end position="32"/>
    </location>
</feature>
<gene>
    <name evidence="2" type="ORF">C3E78_08160</name>
</gene>
<keyword evidence="1" id="KW-0472">Membrane</keyword>